<dbReference type="PANTHER" id="PTHR10030">
    <property type="entry name" value="ALPHA-L-FUCOSIDASE"/>
    <property type="match status" value="1"/>
</dbReference>
<keyword evidence="4" id="KW-0378">Hydrolase</keyword>
<dbReference type="Gene3D" id="3.20.20.80">
    <property type="entry name" value="Glycosidases"/>
    <property type="match status" value="1"/>
</dbReference>
<proteinExistence type="inferred from homology"/>
<dbReference type="Pfam" id="PF00754">
    <property type="entry name" value="F5_F8_type_C"/>
    <property type="match status" value="1"/>
</dbReference>
<accession>A0ABX2DAN6</accession>
<dbReference type="SMART" id="SM00812">
    <property type="entry name" value="Alpha_L_fucos"/>
    <property type="match status" value="1"/>
</dbReference>
<dbReference type="PROSITE" id="PS51257">
    <property type="entry name" value="PROKAR_LIPOPROTEIN"/>
    <property type="match status" value="1"/>
</dbReference>
<evidence type="ECO:0000313" key="8">
    <source>
        <dbReference type="EMBL" id="NQX30654.1"/>
    </source>
</evidence>
<dbReference type="InterPro" id="IPR000933">
    <property type="entry name" value="Glyco_hydro_29"/>
</dbReference>
<evidence type="ECO:0000256" key="4">
    <source>
        <dbReference type="ARBA" id="ARBA00022801"/>
    </source>
</evidence>
<dbReference type="EMBL" id="JABMKV010000001">
    <property type="protein sequence ID" value="NQX30654.1"/>
    <property type="molecule type" value="Genomic_DNA"/>
</dbReference>
<dbReference type="SUPFAM" id="SSF49785">
    <property type="entry name" value="Galactose-binding domain-like"/>
    <property type="match status" value="1"/>
</dbReference>
<protein>
    <recommendedName>
        <fullName evidence="2">alpha-L-fucosidase</fullName>
        <ecNumber evidence="2">3.2.1.51</ecNumber>
    </recommendedName>
</protein>
<evidence type="ECO:0000259" key="7">
    <source>
        <dbReference type="Pfam" id="PF01120"/>
    </source>
</evidence>
<dbReference type="PANTHER" id="PTHR10030:SF37">
    <property type="entry name" value="ALPHA-L-FUCOSIDASE-RELATED"/>
    <property type="match status" value="1"/>
</dbReference>
<dbReference type="InterPro" id="IPR017853">
    <property type="entry name" value="GH"/>
</dbReference>
<evidence type="ECO:0000256" key="3">
    <source>
        <dbReference type="ARBA" id="ARBA00022729"/>
    </source>
</evidence>
<keyword evidence="3" id="KW-0732">Signal</keyword>
<evidence type="ECO:0000313" key="9">
    <source>
        <dbReference type="Proteomes" id="UP000762110"/>
    </source>
</evidence>
<feature type="domain" description="Glycoside hydrolase family 29 N-terminal" evidence="7">
    <location>
        <begin position="89"/>
        <end position="373"/>
    </location>
</feature>
<dbReference type="SUPFAM" id="SSF51445">
    <property type="entry name" value="(Trans)glycosidases"/>
    <property type="match status" value="1"/>
</dbReference>
<keyword evidence="5" id="KW-0326">Glycosidase</keyword>
<dbReference type="Proteomes" id="UP000762110">
    <property type="component" value="Unassembled WGS sequence"/>
</dbReference>
<comment type="caution">
    <text evidence="8">The sequence shown here is derived from an EMBL/GenBank/DDBJ whole genome shotgun (WGS) entry which is preliminary data.</text>
</comment>
<dbReference type="InterPro" id="IPR008979">
    <property type="entry name" value="Galactose-bd-like_sf"/>
</dbReference>
<evidence type="ECO:0000259" key="6">
    <source>
        <dbReference type="Pfam" id="PF00754"/>
    </source>
</evidence>
<dbReference type="InterPro" id="IPR000421">
    <property type="entry name" value="FA58C"/>
</dbReference>
<evidence type="ECO:0000256" key="2">
    <source>
        <dbReference type="ARBA" id="ARBA00012662"/>
    </source>
</evidence>
<feature type="domain" description="F5/8 type C" evidence="6">
    <location>
        <begin position="395"/>
        <end position="493"/>
    </location>
</feature>
<dbReference type="RefSeq" id="WP_173268840.1">
    <property type="nucleotide sequence ID" value="NZ_JBHTJU010000003.1"/>
</dbReference>
<sequence length="510" mass="58039">MNSCVRNLVMIIIILIGACSSLKSQAQIFDKNNYIKIKPSDDSIAIVHKAARITPSARQLRWQELELTAFIHFGMNTFTNKEWGDGTENPSLFNPKKLDARQWVKVCKEAGFKQIILTAKHHDGFCLWPSKYTEHSVKNSPWKGGKGDVVKEVANACKEFGIGFGVYLSPWDRNSEYFGSMKYNDFFINQLTELLTNYGQIDEVWFDGANGEGPSGKKQVYEYNRWYELIRKLQPKATIAVSGPDVRWVGTETGYGRETEWSVVPANELSTEKIADNSQKKVEFAPRDLMSKDLGSRAKIVKAKSLVWYPAEIDVSIRPGWFYHPSEDNKVKTPEKLTDIYYSSVGRNGVLLLNIPPTTDGLISESDIKSLNGFRYQLNKTFRTNLLAEGVKNENNNRDINTVLDNKPNTFWPTKTKNGNVIIEFKMNKAKNFDVLLLQENLKIGQRVEQFVFEYKDGASWKVITEGTTIGFKRLLRFPQVTASQVRLRILSSRLNPAISEIGLYKQVSL</sequence>
<keyword evidence="9" id="KW-1185">Reference proteome</keyword>
<name>A0ABX2DAN6_9SPHI</name>
<dbReference type="InterPro" id="IPR057739">
    <property type="entry name" value="Glyco_hydro_29_N"/>
</dbReference>
<gene>
    <name evidence="8" type="ORF">HQN85_02895</name>
</gene>
<dbReference type="EC" id="3.2.1.51" evidence="2"/>
<comment type="similarity">
    <text evidence="1">Belongs to the glycosyl hydrolase 29 family.</text>
</comment>
<organism evidence="8 9">
    <name type="scientific">Pedobacter boryungensis</name>
    <dbReference type="NCBI Taxonomy" id="869962"/>
    <lineage>
        <taxon>Bacteria</taxon>
        <taxon>Pseudomonadati</taxon>
        <taxon>Bacteroidota</taxon>
        <taxon>Sphingobacteriia</taxon>
        <taxon>Sphingobacteriales</taxon>
        <taxon>Sphingobacteriaceae</taxon>
        <taxon>Pedobacter</taxon>
    </lineage>
</organism>
<dbReference type="Pfam" id="PF01120">
    <property type="entry name" value="Alpha_L_fucos"/>
    <property type="match status" value="1"/>
</dbReference>
<evidence type="ECO:0000256" key="1">
    <source>
        <dbReference type="ARBA" id="ARBA00007951"/>
    </source>
</evidence>
<dbReference type="Gene3D" id="2.60.120.260">
    <property type="entry name" value="Galactose-binding domain-like"/>
    <property type="match status" value="1"/>
</dbReference>
<evidence type="ECO:0000256" key="5">
    <source>
        <dbReference type="ARBA" id="ARBA00023295"/>
    </source>
</evidence>
<reference evidence="8 9" key="1">
    <citation type="submission" date="2020-05" db="EMBL/GenBank/DDBJ databases">
        <title>Description of Pedobacter foliorum sp. nov.</title>
        <authorList>
            <person name="Qi S."/>
            <person name="Carlier A."/>
            <person name="Cnockaert M."/>
            <person name="Vandamme P."/>
        </authorList>
    </citation>
    <scope>NUCLEOTIDE SEQUENCE [LARGE SCALE GENOMIC DNA]</scope>
    <source>
        <strain evidence="8 9">LMG 31300</strain>
    </source>
</reference>